<dbReference type="InterPro" id="IPR008136">
    <property type="entry name" value="CinA_C"/>
</dbReference>
<accession>A0A1H5Y0L9</accession>
<evidence type="ECO:0000313" key="2">
    <source>
        <dbReference type="EMBL" id="SEG17217.1"/>
    </source>
</evidence>
<reference evidence="2 3" key="1">
    <citation type="submission" date="2016-10" db="EMBL/GenBank/DDBJ databases">
        <authorList>
            <person name="de Groot N.N."/>
        </authorList>
    </citation>
    <scope>NUCLEOTIDE SEQUENCE [LARGE SCALE GENOMIC DNA]</scope>
    <source>
        <strain evidence="2 3">DSM 26656</strain>
    </source>
</reference>
<protein>
    <submittedName>
        <fullName evidence="2">Competence/damage-inducible protein cinA</fullName>
    </submittedName>
</protein>
<dbReference type="OrthoDB" id="1253990at2"/>
<proteinExistence type="predicted"/>
<dbReference type="InterPro" id="IPR036653">
    <property type="entry name" value="CinA-like_C"/>
</dbReference>
<evidence type="ECO:0000313" key="3">
    <source>
        <dbReference type="Proteomes" id="UP000236743"/>
    </source>
</evidence>
<feature type="domain" description="CinA C-terminal" evidence="1">
    <location>
        <begin position="7"/>
        <end position="157"/>
    </location>
</feature>
<keyword evidence="3" id="KW-1185">Reference proteome</keyword>
<evidence type="ECO:0000259" key="1">
    <source>
        <dbReference type="Pfam" id="PF02464"/>
    </source>
</evidence>
<gene>
    <name evidence="2" type="ORF">SAMN04488115_103464</name>
</gene>
<dbReference type="Gene3D" id="3.90.950.20">
    <property type="entry name" value="CinA-like"/>
    <property type="match status" value="1"/>
</dbReference>
<dbReference type="EMBL" id="FNUY01000003">
    <property type="protein sequence ID" value="SEG17217.1"/>
    <property type="molecule type" value="Genomic_DNA"/>
</dbReference>
<dbReference type="NCBIfam" id="TIGR00199">
    <property type="entry name" value="PncC_domain"/>
    <property type="match status" value="1"/>
</dbReference>
<dbReference type="AlphaFoldDB" id="A0A1H5Y0L9"/>
<dbReference type="Proteomes" id="UP000236743">
    <property type="component" value="Unassembled WGS sequence"/>
</dbReference>
<name>A0A1H5Y0L9_9HYPH</name>
<sequence>MQVLLTIAGQLAERLRSRGETVAVAESSAGGLIAAALLAQPGASAFFLGGAVVYTRQARSALLGITLADMEGIRPASEPYALLLARRVRERLGATWGLAETGATGPSGNSYGDAPGHGCFAVSGPVEAVLTIETASGDRAGNMRVFGSTALALLGEKL</sequence>
<organism evidence="2 3">
    <name type="scientific">Bosea lathyri</name>
    <dbReference type="NCBI Taxonomy" id="1036778"/>
    <lineage>
        <taxon>Bacteria</taxon>
        <taxon>Pseudomonadati</taxon>
        <taxon>Pseudomonadota</taxon>
        <taxon>Alphaproteobacteria</taxon>
        <taxon>Hyphomicrobiales</taxon>
        <taxon>Boseaceae</taxon>
        <taxon>Bosea</taxon>
    </lineage>
</organism>
<dbReference type="RefSeq" id="WP_103872276.1">
    <property type="nucleotide sequence ID" value="NZ_FNUY01000003.1"/>
</dbReference>
<dbReference type="SUPFAM" id="SSF142433">
    <property type="entry name" value="CinA-like"/>
    <property type="match status" value="1"/>
</dbReference>
<dbReference type="Pfam" id="PF02464">
    <property type="entry name" value="CinA"/>
    <property type="match status" value="1"/>
</dbReference>